<dbReference type="EMBL" id="GBXM01076553">
    <property type="protein sequence ID" value="JAH32024.1"/>
    <property type="molecule type" value="Transcribed_RNA"/>
</dbReference>
<reference evidence="1" key="1">
    <citation type="submission" date="2014-11" db="EMBL/GenBank/DDBJ databases">
        <authorList>
            <person name="Amaro Gonzalez C."/>
        </authorList>
    </citation>
    <scope>NUCLEOTIDE SEQUENCE</scope>
</reference>
<protein>
    <submittedName>
        <fullName evidence="1">Uncharacterized protein</fullName>
    </submittedName>
</protein>
<dbReference type="AlphaFoldDB" id="A0A0E9RSA9"/>
<reference evidence="1" key="2">
    <citation type="journal article" date="2015" name="Fish Shellfish Immunol.">
        <title>Early steps in the European eel (Anguilla anguilla)-Vibrio vulnificus interaction in the gills: Role of the RtxA13 toxin.</title>
        <authorList>
            <person name="Callol A."/>
            <person name="Pajuelo D."/>
            <person name="Ebbesson L."/>
            <person name="Teles M."/>
            <person name="MacKenzie S."/>
            <person name="Amaro C."/>
        </authorList>
    </citation>
    <scope>NUCLEOTIDE SEQUENCE</scope>
</reference>
<evidence type="ECO:0000313" key="1">
    <source>
        <dbReference type="EMBL" id="JAH32024.1"/>
    </source>
</evidence>
<accession>A0A0E9RSA9</accession>
<organism evidence="1">
    <name type="scientific">Anguilla anguilla</name>
    <name type="common">European freshwater eel</name>
    <name type="synonym">Muraena anguilla</name>
    <dbReference type="NCBI Taxonomy" id="7936"/>
    <lineage>
        <taxon>Eukaryota</taxon>
        <taxon>Metazoa</taxon>
        <taxon>Chordata</taxon>
        <taxon>Craniata</taxon>
        <taxon>Vertebrata</taxon>
        <taxon>Euteleostomi</taxon>
        <taxon>Actinopterygii</taxon>
        <taxon>Neopterygii</taxon>
        <taxon>Teleostei</taxon>
        <taxon>Anguilliformes</taxon>
        <taxon>Anguillidae</taxon>
        <taxon>Anguilla</taxon>
    </lineage>
</organism>
<proteinExistence type="predicted"/>
<sequence length="61" mass="7033">MRYNHIYLKYVYLKVGGLSISTKSDITLFTFRNQAQKRLLVRPAKTKGNLSREGTSVHFSV</sequence>
<name>A0A0E9RSA9_ANGAN</name>